<dbReference type="Proteomes" id="UP001163324">
    <property type="component" value="Chromosome 5"/>
</dbReference>
<accession>A0ACC0UZP1</accession>
<evidence type="ECO:0000313" key="2">
    <source>
        <dbReference type="Proteomes" id="UP001163324"/>
    </source>
</evidence>
<keyword evidence="2" id="KW-1185">Reference proteome</keyword>
<proteinExistence type="predicted"/>
<organism evidence="1 2">
    <name type="scientific">Trichothecium roseum</name>
    <dbReference type="NCBI Taxonomy" id="47278"/>
    <lineage>
        <taxon>Eukaryota</taxon>
        <taxon>Fungi</taxon>
        <taxon>Dikarya</taxon>
        <taxon>Ascomycota</taxon>
        <taxon>Pezizomycotina</taxon>
        <taxon>Sordariomycetes</taxon>
        <taxon>Hypocreomycetidae</taxon>
        <taxon>Hypocreales</taxon>
        <taxon>Hypocreales incertae sedis</taxon>
        <taxon>Trichothecium</taxon>
    </lineage>
</organism>
<dbReference type="EMBL" id="CM047944">
    <property type="protein sequence ID" value="KAI9899022.1"/>
    <property type="molecule type" value="Genomic_DNA"/>
</dbReference>
<protein>
    <submittedName>
        <fullName evidence="1">Uncharacterized protein</fullName>
    </submittedName>
</protein>
<gene>
    <name evidence="1" type="ORF">N3K66_005483</name>
</gene>
<comment type="caution">
    <text evidence="1">The sequence shown here is derived from an EMBL/GenBank/DDBJ whole genome shotgun (WGS) entry which is preliminary data.</text>
</comment>
<sequence length="313" mass="33029">MPPPKSDSTPPLTFLITGATSGFGLEIARLALAAGHVVVGTSRDPASHPLLAQEFASTGRGQLLPLDMSSSLPSSTTTTNSDDGAEDNPATRLIATLTSRGTQIDVLVSNAGAALLSPAESVTESEVRSQLEANYLGPYRLMRAVVPLMRARRRGAIISVATGAAVDGRDGMGAYAGSKAATDALLRIWAKELAPFGVRCLTVHLGAFDTNFVGASVSAGARPPPPDYDDQAVSEVLGGLRPNSFAPDGDHKKASRAIYEMIVGEGLGEGKEDERVMYLGRDMWKLMERVAANTKHAMDTFENVCNNVYIEKA</sequence>
<evidence type="ECO:0000313" key="1">
    <source>
        <dbReference type="EMBL" id="KAI9899022.1"/>
    </source>
</evidence>
<name>A0ACC0UZP1_9HYPO</name>
<reference evidence="1" key="1">
    <citation type="submission" date="2022-10" db="EMBL/GenBank/DDBJ databases">
        <title>Complete Genome of Trichothecium roseum strain YXFP-22015, a Plant Pathogen Isolated from Citrus.</title>
        <authorList>
            <person name="Wang Y."/>
            <person name="Zhu L."/>
        </authorList>
    </citation>
    <scope>NUCLEOTIDE SEQUENCE</scope>
    <source>
        <strain evidence="1">YXFP-22015</strain>
    </source>
</reference>